<dbReference type="InterPro" id="IPR000847">
    <property type="entry name" value="LysR_HTH_N"/>
</dbReference>
<dbReference type="FunFam" id="1.10.10.10:FF:000001">
    <property type="entry name" value="LysR family transcriptional regulator"/>
    <property type="match status" value="1"/>
</dbReference>
<dbReference type="GO" id="GO:0003677">
    <property type="term" value="F:DNA binding"/>
    <property type="evidence" value="ECO:0007669"/>
    <property type="project" value="UniProtKB-KW"/>
</dbReference>
<dbReference type="Gene3D" id="1.10.10.10">
    <property type="entry name" value="Winged helix-like DNA-binding domain superfamily/Winged helix DNA-binding domain"/>
    <property type="match status" value="1"/>
</dbReference>
<dbReference type="PANTHER" id="PTHR30579:SF7">
    <property type="entry name" value="HTH-TYPE TRANSCRIPTIONAL REGULATOR LRHA-RELATED"/>
    <property type="match status" value="1"/>
</dbReference>
<dbReference type="RefSeq" id="WP_114033568.1">
    <property type="nucleotide sequence ID" value="NZ_QOIL01000031.1"/>
</dbReference>
<keyword evidence="7" id="KW-1185">Reference proteome</keyword>
<dbReference type="InterPro" id="IPR050176">
    <property type="entry name" value="LTTR"/>
</dbReference>
<comment type="similarity">
    <text evidence="1">Belongs to the LysR transcriptional regulatory family.</text>
</comment>
<sequence>MAALLDLVQLRTFVTIADSGGFGRAAAVLRTSQPTVSQHVRALERVVGRPLVERTGRLTRFTAAGETLLAEARRLLAAHDEAMGRLGVERPATLTVGATGDAADHVLPDLLTELRGAFPRHDMVFRLDRTTELAEATARGALDMALILGASTVPGVEVGALPLRWFAAPGWSPPIAGRHFRLVAFQEPCALRQQALRALEGEGLVVTVPAEATNLDGVLAGVRAGLGIALLPSSGTAPPGLEEVTCLPPQGPVAVRLARRRGLDPRIEETAAAVLRKFFASLVPEHAALA</sequence>
<dbReference type="InterPro" id="IPR036390">
    <property type="entry name" value="WH_DNA-bd_sf"/>
</dbReference>
<keyword evidence="3" id="KW-0238">DNA-binding</keyword>
<name>A0A367EV29_9ACTN</name>
<evidence type="ECO:0000313" key="6">
    <source>
        <dbReference type="EMBL" id="RCG21020.1"/>
    </source>
</evidence>
<evidence type="ECO:0000256" key="2">
    <source>
        <dbReference type="ARBA" id="ARBA00023015"/>
    </source>
</evidence>
<dbReference type="PANTHER" id="PTHR30579">
    <property type="entry name" value="TRANSCRIPTIONAL REGULATOR"/>
    <property type="match status" value="1"/>
</dbReference>
<evidence type="ECO:0000313" key="7">
    <source>
        <dbReference type="Proteomes" id="UP000253094"/>
    </source>
</evidence>
<dbReference type="InterPro" id="IPR005119">
    <property type="entry name" value="LysR_subst-bd"/>
</dbReference>
<reference evidence="6 7" key="1">
    <citation type="submission" date="2018-06" db="EMBL/GenBank/DDBJ databases">
        <title>Sphaerisporangium craniellae sp. nov., isolated from a marine sponge in the South China Sea.</title>
        <authorList>
            <person name="Li L."/>
        </authorList>
    </citation>
    <scope>NUCLEOTIDE SEQUENCE [LARGE SCALE GENOMIC DNA]</scope>
    <source>
        <strain evidence="6 7">CCTCC AA 208026</strain>
    </source>
</reference>
<dbReference type="PRINTS" id="PR00039">
    <property type="entry name" value="HTHLYSR"/>
</dbReference>
<dbReference type="SUPFAM" id="SSF53850">
    <property type="entry name" value="Periplasmic binding protein-like II"/>
    <property type="match status" value="1"/>
</dbReference>
<dbReference type="SUPFAM" id="SSF46785">
    <property type="entry name" value="Winged helix' DNA-binding domain"/>
    <property type="match status" value="1"/>
</dbReference>
<evidence type="ECO:0000256" key="3">
    <source>
        <dbReference type="ARBA" id="ARBA00023125"/>
    </source>
</evidence>
<evidence type="ECO:0000256" key="1">
    <source>
        <dbReference type="ARBA" id="ARBA00009437"/>
    </source>
</evidence>
<dbReference type="GO" id="GO:0003700">
    <property type="term" value="F:DNA-binding transcription factor activity"/>
    <property type="evidence" value="ECO:0007669"/>
    <property type="project" value="InterPro"/>
</dbReference>
<dbReference type="Pfam" id="PF00126">
    <property type="entry name" value="HTH_1"/>
    <property type="match status" value="1"/>
</dbReference>
<dbReference type="PROSITE" id="PS50931">
    <property type="entry name" value="HTH_LYSR"/>
    <property type="match status" value="1"/>
</dbReference>
<dbReference type="Gene3D" id="3.40.190.10">
    <property type="entry name" value="Periplasmic binding protein-like II"/>
    <property type="match status" value="2"/>
</dbReference>
<dbReference type="EMBL" id="QOIL01000031">
    <property type="protein sequence ID" value="RCG21020.1"/>
    <property type="molecule type" value="Genomic_DNA"/>
</dbReference>
<dbReference type="AlphaFoldDB" id="A0A367EV29"/>
<dbReference type="InterPro" id="IPR036388">
    <property type="entry name" value="WH-like_DNA-bd_sf"/>
</dbReference>
<evidence type="ECO:0000256" key="4">
    <source>
        <dbReference type="ARBA" id="ARBA00023163"/>
    </source>
</evidence>
<gene>
    <name evidence="6" type="ORF">DQ384_37180</name>
</gene>
<dbReference type="Pfam" id="PF03466">
    <property type="entry name" value="LysR_substrate"/>
    <property type="match status" value="1"/>
</dbReference>
<proteinExistence type="inferred from homology"/>
<dbReference type="Proteomes" id="UP000253094">
    <property type="component" value="Unassembled WGS sequence"/>
</dbReference>
<feature type="domain" description="HTH lysR-type" evidence="5">
    <location>
        <begin position="5"/>
        <end position="62"/>
    </location>
</feature>
<organism evidence="6 7">
    <name type="scientific">Sphaerisporangium album</name>
    <dbReference type="NCBI Taxonomy" id="509200"/>
    <lineage>
        <taxon>Bacteria</taxon>
        <taxon>Bacillati</taxon>
        <taxon>Actinomycetota</taxon>
        <taxon>Actinomycetes</taxon>
        <taxon>Streptosporangiales</taxon>
        <taxon>Streptosporangiaceae</taxon>
        <taxon>Sphaerisporangium</taxon>
    </lineage>
</organism>
<comment type="caution">
    <text evidence="6">The sequence shown here is derived from an EMBL/GenBank/DDBJ whole genome shotgun (WGS) entry which is preliminary data.</text>
</comment>
<keyword evidence="2" id="KW-0805">Transcription regulation</keyword>
<dbReference type="CDD" id="cd05466">
    <property type="entry name" value="PBP2_LTTR_substrate"/>
    <property type="match status" value="1"/>
</dbReference>
<dbReference type="OrthoDB" id="9789529at2"/>
<keyword evidence="4" id="KW-0804">Transcription</keyword>
<accession>A0A367EV29</accession>
<evidence type="ECO:0000259" key="5">
    <source>
        <dbReference type="PROSITE" id="PS50931"/>
    </source>
</evidence>
<protein>
    <submittedName>
        <fullName evidence="6">LysR family transcriptional regulator</fullName>
    </submittedName>
</protein>